<comment type="caution">
    <text evidence="12">The sequence shown here is derived from an EMBL/GenBank/DDBJ whole genome shotgun (WGS) entry which is preliminary data.</text>
</comment>
<dbReference type="InterPro" id="IPR036188">
    <property type="entry name" value="FAD/NAD-bd_sf"/>
</dbReference>
<gene>
    <name evidence="12" type="ORF">QVD17_35286</name>
</gene>
<reference evidence="12" key="1">
    <citation type="journal article" date="2023" name="bioRxiv">
        <title>Improved chromosome-level genome assembly for marigold (Tagetes erecta).</title>
        <authorList>
            <person name="Jiang F."/>
            <person name="Yuan L."/>
            <person name="Wang S."/>
            <person name="Wang H."/>
            <person name="Xu D."/>
            <person name="Wang A."/>
            <person name="Fan W."/>
        </authorList>
    </citation>
    <scope>NUCLEOTIDE SEQUENCE</scope>
    <source>
        <strain evidence="12">WSJ</strain>
        <tissue evidence="12">Leaf</tissue>
    </source>
</reference>
<feature type="region of interest" description="Disordered" evidence="9">
    <location>
        <begin position="468"/>
        <end position="489"/>
    </location>
</feature>
<organism evidence="12 13">
    <name type="scientific">Tagetes erecta</name>
    <name type="common">African marigold</name>
    <dbReference type="NCBI Taxonomy" id="13708"/>
    <lineage>
        <taxon>Eukaryota</taxon>
        <taxon>Viridiplantae</taxon>
        <taxon>Streptophyta</taxon>
        <taxon>Embryophyta</taxon>
        <taxon>Tracheophyta</taxon>
        <taxon>Spermatophyta</taxon>
        <taxon>Magnoliopsida</taxon>
        <taxon>eudicotyledons</taxon>
        <taxon>Gunneridae</taxon>
        <taxon>Pentapetalae</taxon>
        <taxon>asterids</taxon>
        <taxon>campanulids</taxon>
        <taxon>Asterales</taxon>
        <taxon>Asteraceae</taxon>
        <taxon>Asteroideae</taxon>
        <taxon>Heliantheae alliance</taxon>
        <taxon>Tageteae</taxon>
        <taxon>Tagetes</taxon>
    </lineage>
</organism>
<evidence type="ECO:0000256" key="8">
    <source>
        <dbReference type="PIRSR" id="PIRSR601613-1"/>
    </source>
</evidence>
<evidence type="ECO:0000256" key="5">
    <source>
        <dbReference type="ARBA" id="ARBA00022827"/>
    </source>
</evidence>
<dbReference type="Proteomes" id="UP001229421">
    <property type="component" value="Unassembled WGS sequence"/>
</dbReference>
<dbReference type="InterPro" id="IPR001613">
    <property type="entry name" value="Flavin_amine_oxidase"/>
</dbReference>
<keyword evidence="13" id="KW-1185">Reference proteome</keyword>
<keyword evidence="5" id="KW-0274">FAD</keyword>
<dbReference type="Pfam" id="PF13450">
    <property type="entry name" value="NAD_binding_8"/>
    <property type="match status" value="1"/>
</dbReference>
<evidence type="ECO:0000256" key="6">
    <source>
        <dbReference type="ARBA" id="ARBA00023002"/>
    </source>
</evidence>
<evidence type="ECO:0000256" key="1">
    <source>
        <dbReference type="ARBA" id="ARBA00001974"/>
    </source>
</evidence>
<feature type="domain" description="Prenylcysteine lyase" evidence="11">
    <location>
        <begin position="140"/>
        <end position="468"/>
    </location>
</feature>
<dbReference type="AlphaFoldDB" id="A0AAD8JZM9"/>
<evidence type="ECO:0000256" key="7">
    <source>
        <dbReference type="ARBA" id="ARBA00023180"/>
    </source>
</evidence>
<evidence type="ECO:0000256" key="9">
    <source>
        <dbReference type="SAM" id="MobiDB-lite"/>
    </source>
</evidence>
<feature type="chain" id="PRO_5041991328" description="Prenylcysteine lyase domain-containing protein" evidence="10">
    <location>
        <begin position="22"/>
        <end position="489"/>
    </location>
</feature>
<dbReference type="InterPro" id="IPR017046">
    <property type="entry name" value="Prenylcysteine_Oxase1"/>
</dbReference>
<evidence type="ECO:0000256" key="3">
    <source>
        <dbReference type="ARBA" id="ARBA00022630"/>
    </source>
</evidence>
<accession>A0AAD8JZM9</accession>
<keyword evidence="4 10" id="KW-0732">Signal</keyword>
<evidence type="ECO:0000256" key="4">
    <source>
        <dbReference type="ARBA" id="ARBA00022729"/>
    </source>
</evidence>
<evidence type="ECO:0000256" key="10">
    <source>
        <dbReference type="SAM" id="SignalP"/>
    </source>
</evidence>
<dbReference type="GO" id="GO:0030328">
    <property type="term" value="P:prenylcysteine catabolic process"/>
    <property type="evidence" value="ECO:0007669"/>
    <property type="project" value="InterPro"/>
</dbReference>
<sequence>MLPITLITLTLITLTIPSSSSQSTADVCIIGSGISGSSVAHFLRQYSPTPISQIRIFERHTVVGGRMATVTIAGETFEAGGTILHPKNYHALNFTHMLGLKVNGPSASESSMSLGIWDGDKFLFKTIDFDSKNQIVQYFVSLANSIRMLFRYGVSLLKMNNFVEVTVDNFLKYYESKESRPVFSNVEDMLKWADLYNLTTQTLEEELVGLKFSPLLIEELITVITRINYGQSVKISGLAGAVSLAGSGGDLWSVEGGNWQMAAGLINRSDVTLHLQEEISSVTNAGGFYELNSTNGNSYTCQITVVATPLDELDIQFTPEIYIPERKLQHTYTTFVRGLLNPAYFGLNAVSDLPELVGTIESSELPFTCVSVLKEHAANDFTYKLFSRQSLTDALLDQIFSIRNETIRINWGAYPHYHAPEEFAPFILDDKHLYYVNAFENAASTIETGAVAAENIARLILSRLSGQQPSRSYGLKSSTSDSNLQHPEL</sequence>
<dbReference type="SUPFAM" id="SSF51905">
    <property type="entry name" value="FAD/NAD(P)-binding domain"/>
    <property type="match status" value="1"/>
</dbReference>
<dbReference type="GO" id="GO:0030327">
    <property type="term" value="P:prenylated protein catabolic process"/>
    <property type="evidence" value="ECO:0007669"/>
    <property type="project" value="TreeGrafter"/>
</dbReference>
<evidence type="ECO:0000256" key="2">
    <source>
        <dbReference type="ARBA" id="ARBA00009967"/>
    </source>
</evidence>
<dbReference type="Gene3D" id="3.50.50.60">
    <property type="entry name" value="FAD/NAD(P)-binding domain"/>
    <property type="match status" value="1"/>
</dbReference>
<dbReference type="PRINTS" id="PR00757">
    <property type="entry name" value="AMINEOXDASEF"/>
</dbReference>
<proteinExistence type="inferred from homology"/>
<evidence type="ECO:0000259" key="11">
    <source>
        <dbReference type="Pfam" id="PF07156"/>
    </source>
</evidence>
<evidence type="ECO:0000313" key="12">
    <source>
        <dbReference type="EMBL" id="KAK1413512.1"/>
    </source>
</evidence>
<feature type="binding site" evidence="8">
    <location>
        <position position="35"/>
    </location>
    <ligand>
        <name>FAD</name>
        <dbReference type="ChEBI" id="CHEBI:57692"/>
    </ligand>
</feature>
<dbReference type="Pfam" id="PF07156">
    <property type="entry name" value="Prenylcys_lyase"/>
    <property type="match status" value="1"/>
</dbReference>
<keyword evidence="7" id="KW-0325">Glycoprotein</keyword>
<dbReference type="PANTHER" id="PTHR15944">
    <property type="entry name" value="FARNESYLCYSTEINE LYASE"/>
    <property type="match status" value="1"/>
</dbReference>
<dbReference type="GO" id="GO:0001735">
    <property type="term" value="F:prenylcysteine oxidase activity"/>
    <property type="evidence" value="ECO:0007669"/>
    <property type="project" value="InterPro"/>
</dbReference>
<dbReference type="PIRSF" id="PIRSF036292">
    <property type="entry name" value="Prenylcysteine_oxidase"/>
    <property type="match status" value="1"/>
</dbReference>
<comment type="cofactor">
    <cofactor evidence="1">
        <name>FAD</name>
        <dbReference type="ChEBI" id="CHEBI:57692"/>
    </cofactor>
</comment>
<dbReference type="FunFam" id="3.50.50.60:FF:000430">
    <property type="entry name" value="Farnesylcysteine lyase"/>
    <property type="match status" value="1"/>
</dbReference>
<name>A0AAD8JZM9_TARER</name>
<protein>
    <recommendedName>
        <fullName evidence="11">Prenylcysteine lyase domain-containing protein</fullName>
    </recommendedName>
</protein>
<comment type="similarity">
    <text evidence="2">Belongs to the prenylcysteine oxidase family.</text>
</comment>
<dbReference type="EMBL" id="JAUHHV010000009">
    <property type="protein sequence ID" value="KAK1413512.1"/>
    <property type="molecule type" value="Genomic_DNA"/>
</dbReference>
<feature type="signal peptide" evidence="10">
    <location>
        <begin position="1"/>
        <end position="21"/>
    </location>
</feature>
<dbReference type="PANTHER" id="PTHR15944:SF0">
    <property type="entry name" value="PRENYLCYSTEINE LYASE DOMAIN-CONTAINING PROTEIN"/>
    <property type="match status" value="1"/>
</dbReference>
<keyword evidence="6" id="KW-0560">Oxidoreductase</keyword>
<evidence type="ECO:0000313" key="13">
    <source>
        <dbReference type="Proteomes" id="UP001229421"/>
    </source>
</evidence>
<dbReference type="InterPro" id="IPR010795">
    <property type="entry name" value="Prenylcys_lyase"/>
</dbReference>
<keyword evidence="3" id="KW-0285">Flavoprotein</keyword>